<sequence>MAKRVGLLVNIEAMPAKGDEVAAFLESAQQLVEQEPATVTWYAVRFGPTSFGIFDTFLDDEGRQAHLSGAVAEALGNAAPDLLAAAPEIRLVDVLASTTAR</sequence>
<dbReference type="SUPFAM" id="SSF54909">
    <property type="entry name" value="Dimeric alpha+beta barrel"/>
    <property type="match status" value="1"/>
</dbReference>
<dbReference type="PATRIC" id="fig|710421.3.peg.5325"/>
<geneLocation type="plasmid" evidence="1 2">
    <name>pMYCCH.01</name>
</geneLocation>
<reference evidence="1 2" key="1">
    <citation type="submission" date="2012-06" db="EMBL/GenBank/DDBJ databases">
        <title>Complete sequence of plasmid 1 of Mycobacterium chubuense NBB4.</title>
        <authorList>
            <consortium name="US DOE Joint Genome Institute"/>
            <person name="Lucas S."/>
            <person name="Han J."/>
            <person name="Lapidus A."/>
            <person name="Cheng J.-F."/>
            <person name="Goodwin L."/>
            <person name="Pitluck S."/>
            <person name="Peters L."/>
            <person name="Mikhailova N."/>
            <person name="Teshima H."/>
            <person name="Detter J.C."/>
            <person name="Han C."/>
            <person name="Tapia R."/>
            <person name="Land M."/>
            <person name="Hauser L."/>
            <person name="Kyrpides N."/>
            <person name="Ivanova N."/>
            <person name="Pagani I."/>
            <person name="Mattes T."/>
            <person name="Holmes A."/>
            <person name="Rutledge P."/>
            <person name="Paulsen I."/>
            <person name="Coleman N."/>
            <person name="Woyke T."/>
        </authorList>
    </citation>
    <scope>NUCLEOTIDE SEQUENCE [LARGE SCALE GENOMIC DNA]</scope>
    <source>
        <strain evidence="1 2">NBB4</strain>
        <plasmid evidence="1 2">pMYCCH.01</plasmid>
    </source>
</reference>
<gene>
    <name evidence="1" type="ordered locus">Mycch_5333</name>
</gene>
<keyword evidence="1" id="KW-0614">Plasmid</keyword>
<keyword evidence="2" id="KW-1185">Reference proteome</keyword>
<dbReference type="Proteomes" id="UP000006057">
    <property type="component" value="Plasmid pMYCCH.01"/>
</dbReference>
<dbReference type="KEGG" id="mcb:Mycch_5333"/>
<organism evidence="1 2">
    <name type="scientific">Mycolicibacterium chubuense (strain NBB4)</name>
    <name type="common">Mycobacterium chubuense</name>
    <dbReference type="NCBI Taxonomy" id="710421"/>
    <lineage>
        <taxon>Bacteria</taxon>
        <taxon>Bacillati</taxon>
        <taxon>Actinomycetota</taxon>
        <taxon>Actinomycetes</taxon>
        <taxon>Mycobacteriales</taxon>
        <taxon>Mycobacteriaceae</taxon>
        <taxon>Mycolicibacterium</taxon>
    </lineage>
</organism>
<evidence type="ECO:0008006" key="3">
    <source>
        <dbReference type="Google" id="ProtNLM"/>
    </source>
</evidence>
<evidence type="ECO:0000313" key="1">
    <source>
        <dbReference type="EMBL" id="AFM20016.1"/>
    </source>
</evidence>
<proteinExistence type="predicted"/>
<accession>I4BRV9</accession>
<dbReference type="EMBL" id="CP003054">
    <property type="protein sequence ID" value="AFM20016.1"/>
    <property type="molecule type" value="Genomic_DNA"/>
</dbReference>
<dbReference type="AlphaFoldDB" id="I4BRV9"/>
<dbReference type="HOGENOM" id="CLU_148789_1_0_11"/>
<protein>
    <recommendedName>
        <fullName evidence="3">Antibiotic biosynthesis monooxygenase</fullName>
    </recommendedName>
</protein>
<name>I4BRV9_MYCCN</name>
<evidence type="ECO:0000313" key="2">
    <source>
        <dbReference type="Proteomes" id="UP000006057"/>
    </source>
</evidence>
<dbReference type="RefSeq" id="WP_014805310.1">
    <property type="nucleotide sequence ID" value="NC_018022.1"/>
</dbReference>
<dbReference type="Gene3D" id="3.30.70.100">
    <property type="match status" value="1"/>
</dbReference>
<dbReference type="InterPro" id="IPR011008">
    <property type="entry name" value="Dimeric_a/b-barrel"/>
</dbReference>